<dbReference type="GeneID" id="96257028"/>
<evidence type="ECO:0000256" key="1">
    <source>
        <dbReference type="SAM" id="MobiDB-lite"/>
    </source>
</evidence>
<keyword evidence="4" id="KW-1185">Reference proteome</keyword>
<protein>
    <recommendedName>
        <fullName evidence="5">Secreted protein</fullName>
    </recommendedName>
</protein>
<evidence type="ECO:0000313" key="3">
    <source>
        <dbReference type="EMBL" id="MBO8196764.1"/>
    </source>
</evidence>
<evidence type="ECO:0000313" key="4">
    <source>
        <dbReference type="Proteomes" id="UP000721954"/>
    </source>
</evidence>
<keyword evidence="2" id="KW-0732">Signal</keyword>
<feature type="chain" id="PRO_5045679074" description="Secreted protein" evidence="2">
    <location>
        <begin position="19"/>
        <end position="210"/>
    </location>
</feature>
<comment type="caution">
    <text evidence="3">The sequence shown here is derived from an EMBL/GenBank/DDBJ whole genome shotgun (WGS) entry which is preliminary data.</text>
</comment>
<name>A0ABS3XN75_9ACTN</name>
<sequence>MTVCTLTALLCASAGAQASPGRAGAEAGGDAPTTAHPLRPSAQPSSGAAAAAGERVPHSDDWQGPFVTRPKQPEVNYPRGEVCPFPTHAEFPVVDMVQKTWKNSAGDPVYAIISGPLIMEVTNKDTGKTVRRDLSGTGTLSYPDPGTTTRVLSGGDWGVGLHTDDRPAHNRWLVSRGFMAVRITESGGETQRELLALEGPYEDLCKTLAP</sequence>
<feature type="compositionally biased region" description="Low complexity" evidence="1">
    <location>
        <begin position="40"/>
        <end position="53"/>
    </location>
</feature>
<feature type="signal peptide" evidence="2">
    <location>
        <begin position="1"/>
        <end position="18"/>
    </location>
</feature>
<gene>
    <name evidence="3" type="ORF">JW613_00325</name>
</gene>
<organism evidence="3 4">
    <name type="scientific">Streptomyces smyrnaeus</name>
    <dbReference type="NCBI Taxonomy" id="1387713"/>
    <lineage>
        <taxon>Bacteria</taxon>
        <taxon>Bacillati</taxon>
        <taxon>Actinomycetota</taxon>
        <taxon>Actinomycetes</taxon>
        <taxon>Kitasatosporales</taxon>
        <taxon>Streptomycetaceae</taxon>
        <taxon>Streptomyces</taxon>
    </lineage>
</organism>
<evidence type="ECO:0008006" key="5">
    <source>
        <dbReference type="Google" id="ProtNLM"/>
    </source>
</evidence>
<feature type="region of interest" description="Disordered" evidence="1">
    <location>
        <begin position="17"/>
        <end position="75"/>
    </location>
</feature>
<proteinExistence type="predicted"/>
<dbReference type="EMBL" id="JAFFZM010000001">
    <property type="protein sequence ID" value="MBO8196764.1"/>
    <property type="molecule type" value="Genomic_DNA"/>
</dbReference>
<accession>A0ABS3XN75</accession>
<dbReference type="RefSeq" id="WP_209208661.1">
    <property type="nucleotide sequence ID" value="NZ_JAFFZM010000001.1"/>
</dbReference>
<reference evidence="3 4" key="1">
    <citation type="submission" date="2021-02" db="EMBL/GenBank/DDBJ databases">
        <title>Streptomyces spirodelae sp. nov., isolated from duckweed.</title>
        <authorList>
            <person name="Saimee Y."/>
            <person name="Duangmal K."/>
        </authorList>
    </citation>
    <scope>NUCLEOTIDE SEQUENCE [LARGE SCALE GENOMIC DNA]</scope>
    <source>
        <strain evidence="3 4">DSM 42105</strain>
    </source>
</reference>
<dbReference type="Proteomes" id="UP000721954">
    <property type="component" value="Unassembled WGS sequence"/>
</dbReference>
<evidence type="ECO:0000256" key="2">
    <source>
        <dbReference type="SAM" id="SignalP"/>
    </source>
</evidence>